<dbReference type="Gene3D" id="1.10.8.60">
    <property type="match status" value="1"/>
</dbReference>
<evidence type="ECO:0000313" key="5">
    <source>
        <dbReference type="EMBL" id="TFE66246.1"/>
    </source>
</evidence>
<dbReference type="PANTHER" id="PTHR11638">
    <property type="entry name" value="ATP-DEPENDENT CLP PROTEASE"/>
    <property type="match status" value="1"/>
</dbReference>
<dbReference type="GO" id="GO:0005524">
    <property type="term" value="F:ATP binding"/>
    <property type="evidence" value="ECO:0007669"/>
    <property type="project" value="UniProtKB-KW"/>
</dbReference>
<evidence type="ECO:0000256" key="2">
    <source>
        <dbReference type="ARBA" id="ARBA00022741"/>
    </source>
</evidence>
<feature type="domain" description="Clp ATPase C-terminal" evidence="4">
    <location>
        <begin position="30"/>
        <end position="119"/>
    </location>
</feature>
<dbReference type="Proteomes" id="UP000297713">
    <property type="component" value="Unassembled WGS sequence"/>
</dbReference>
<dbReference type="EMBL" id="LXQC01000186">
    <property type="protein sequence ID" value="TFE66246.1"/>
    <property type="molecule type" value="Genomic_DNA"/>
</dbReference>
<dbReference type="PANTHER" id="PTHR11638:SF18">
    <property type="entry name" value="HEAT SHOCK PROTEIN 104"/>
    <property type="match status" value="1"/>
</dbReference>
<name>A0A4Y8P7K6_9BACT</name>
<proteinExistence type="inferred from homology"/>
<keyword evidence="2" id="KW-0547">Nucleotide-binding</keyword>
<dbReference type="InterPro" id="IPR027417">
    <property type="entry name" value="P-loop_NTPase"/>
</dbReference>
<dbReference type="InterPro" id="IPR050130">
    <property type="entry name" value="ClpA_ClpB"/>
</dbReference>
<dbReference type="GO" id="GO:0034605">
    <property type="term" value="P:cellular response to heat"/>
    <property type="evidence" value="ECO:0007669"/>
    <property type="project" value="TreeGrafter"/>
</dbReference>
<dbReference type="GO" id="GO:0005737">
    <property type="term" value="C:cytoplasm"/>
    <property type="evidence" value="ECO:0007669"/>
    <property type="project" value="TreeGrafter"/>
</dbReference>
<dbReference type="SUPFAM" id="SSF52540">
    <property type="entry name" value="P-loop containing nucleoside triphosphate hydrolases"/>
    <property type="match status" value="1"/>
</dbReference>
<evidence type="ECO:0000313" key="6">
    <source>
        <dbReference type="Proteomes" id="UP000297713"/>
    </source>
</evidence>
<evidence type="ECO:0000259" key="4">
    <source>
        <dbReference type="SMART" id="SM01086"/>
    </source>
</evidence>
<keyword evidence="3" id="KW-0067">ATP-binding</keyword>
<reference evidence="5 6" key="1">
    <citation type="submission" date="2016-05" db="EMBL/GenBank/DDBJ databases">
        <title>Diversity and Homogeneity among Thermoacidophilic Verrucomicrobia Methanotrophs Linked with Geographical Origin.</title>
        <authorList>
            <person name="Erikstad H.-A."/>
            <person name="Smestad N.B."/>
            <person name="Ceballos R.M."/>
            <person name="Birkeland N.-K."/>
        </authorList>
    </citation>
    <scope>NUCLEOTIDE SEQUENCE [LARGE SCALE GENOMIC DNA]</scope>
    <source>
        <strain evidence="5 6">Phi</strain>
    </source>
</reference>
<comment type="caution">
    <text evidence="5">The sequence shown here is derived from an EMBL/GenBank/DDBJ whole genome shotgun (WGS) entry which is preliminary data.</text>
</comment>
<dbReference type="Gene3D" id="3.40.50.300">
    <property type="entry name" value="P-loop containing nucleotide triphosphate hydrolases"/>
    <property type="match status" value="1"/>
</dbReference>
<evidence type="ECO:0000256" key="3">
    <source>
        <dbReference type="ARBA" id="ARBA00022840"/>
    </source>
</evidence>
<dbReference type="Pfam" id="PF10431">
    <property type="entry name" value="ClpB_D2-small"/>
    <property type="match status" value="1"/>
</dbReference>
<sequence length="137" mass="15491">MKDRLMDEVKHTFRPEFINRVDEIIVFHELSEKHLAEIVGIMLKEVEDRIGQNGYRLTVSDAAKAIIAKEGFDPVFGARPLRRAIQHLVEDELAEQILAGKFAEGAHIYVDAEDGKLVFRTMTEHDSAMESIAQKGS</sequence>
<dbReference type="SMART" id="SM01086">
    <property type="entry name" value="ClpB_D2-small"/>
    <property type="match status" value="1"/>
</dbReference>
<evidence type="ECO:0000256" key="1">
    <source>
        <dbReference type="ARBA" id="ARBA00008675"/>
    </source>
</evidence>
<dbReference type="InterPro" id="IPR019489">
    <property type="entry name" value="Clp_ATPase_C"/>
</dbReference>
<dbReference type="GO" id="GO:0016887">
    <property type="term" value="F:ATP hydrolysis activity"/>
    <property type="evidence" value="ECO:0007669"/>
    <property type="project" value="TreeGrafter"/>
</dbReference>
<gene>
    <name evidence="5" type="ORF">A7Q10_10245</name>
</gene>
<dbReference type="AlphaFoldDB" id="A0A4Y8P7K6"/>
<keyword evidence="6" id="KW-1185">Reference proteome</keyword>
<protein>
    <recommendedName>
        <fullName evidence="4">Clp ATPase C-terminal domain-containing protein</fullName>
    </recommendedName>
</protein>
<accession>A0A4Y8P7K6</accession>
<comment type="similarity">
    <text evidence="1">Belongs to the ClpA/ClpB family.</text>
</comment>
<dbReference type="FunFam" id="1.10.8.60:FF:000017">
    <property type="entry name" value="ATP-dependent chaperone ClpB"/>
    <property type="match status" value="1"/>
</dbReference>
<organism evidence="5 6">
    <name type="scientific">Methylacidiphilum caldifontis</name>
    <dbReference type="NCBI Taxonomy" id="2795386"/>
    <lineage>
        <taxon>Bacteria</taxon>
        <taxon>Pseudomonadati</taxon>
        <taxon>Verrucomicrobiota</taxon>
        <taxon>Methylacidiphilae</taxon>
        <taxon>Methylacidiphilales</taxon>
        <taxon>Methylacidiphilaceae</taxon>
        <taxon>Methylacidiphilum (ex Ratnadevi et al. 2023)</taxon>
    </lineage>
</organism>